<dbReference type="PANTHER" id="PTHR11877:SF46">
    <property type="entry name" value="TYPE III POLYKETIDE SYNTHASE A"/>
    <property type="match status" value="1"/>
</dbReference>
<keyword evidence="7" id="KW-1185">Reference proteome</keyword>
<feature type="domain" description="Chalcone/stilbene synthase N-terminal" evidence="4">
    <location>
        <begin position="86"/>
        <end position="219"/>
    </location>
</feature>
<protein>
    <submittedName>
        <fullName evidence="6">Type III polyketide synthase</fullName>
    </submittedName>
</protein>
<feature type="active site" description="Acyl-thioester intermediate" evidence="3">
    <location>
        <position position="161"/>
    </location>
</feature>
<dbReference type="PANTHER" id="PTHR11877">
    <property type="entry name" value="HYDROXYMETHYLGLUTARYL-COA SYNTHASE"/>
    <property type="match status" value="1"/>
</dbReference>
<gene>
    <name evidence="6" type="ORF">KIH39_11940</name>
</gene>
<dbReference type="RefSeq" id="WP_213499709.1">
    <property type="nucleotide sequence ID" value="NZ_CP074694.1"/>
</dbReference>
<dbReference type="CDD" id="cd00831">
    <property type="entry name" value="CHS_like"/>
    <property type="match status" value="1"/>
</dbReference>
<evidence type="ECO:0000256" key="1">
    <source>
        <dbReference type="ARBA" id="ARBA00005531"/>
    </source>
</evidence>
<dbReference type="InterPro" id="IPR016039">
    <property type="entry name" value="Thiolase-like"/>
</dbReference>
<evidence type="ECO:0000259" key="5">
    <source>
        <dbReference type="Pfam" id="PF02797"/>
    </source>
</evidence>
<keyword evidence="2" id="KW-0808">Transferase</keyword>
<evidence type="ECO:0000313" key="6">
    <source>
        <dbReference type="EMBL" id="QVL34582.1"/>
    </source>
</evidence>
<dbReference type="Proteomes" id="UP000676194">
    <property type="component" value="Chromosome"/>
</dbReference>
<dbReference type="Gene3D" id="3.40.47.10">
    <property type="match status" value="2"/>
</dbReference>
<proteinExistence type="inferred from homology"/>
<evidence type="ECO:0000256" key="2">
    <source>
        <dbReference type="ARBA" id="ARBA00022679"/>
    </source>
</evidence>
<dbReference type="InterPro" id="IPR001099">
    <property type="entry name" value="Chalcone/stilbene_synt_N"/>
</dbReference>
<evidence type="ECO:0000313" key="7">
    <source>
        <dbReference type="Proteomes" id="UP000676194"/>
    </source>
</evidence>
<dbReference type="GO" id="GO:0016747">
    <property type="term" value="F:acyltransferase activity, transferring groups other than amino-acyl groups"/>
    <property type="evidence" value="ECO:0007669"/>
    <property type="project" value="InterPro"/>
</dbReference>
<dbReference type="SUPFAM" id="SSF53901">
    <property type="entry name" value="Thiolase-like"/>
    <property type="match status" value="1"/>
</dbReference>
<evidence type="ECO:0000256" key="3">
    <source>
        <dbReference type="PIRSR" id="PIRSR000451-1"/>
    </source>
</evidence>
<reference evidence="6" key="1">
    <citation type="submission" date="2021-05" db="EMBL/GenBank/DDBJ databases">
        <title>Complete genome sequence of the cellulolytic planctomycete Telmatocola sphagniphila SP2T and characterization of the first cellulase from planctomycetes.</title>
        <authorList>
            <person name="Rakitin A.L."/>
            <person name="Beletsky A.V."/>
            <person name="Naumoff D.G."/>
            <person name="Kulichevskaya I.S."/>
            <person name="Mardanov A.V."/>
            <person name="Ravin N.V."/>
            <person name="Dedysh S.N."/>
        </authorList>
    </citation>
    <scope>NUCLEOTIDE SEQUENCE</scope>
    <source>
        <strain evidence="6">SP2T</strain>
    </source>
</reference>
<dbReference type="Pfam" id="PF02797">
    <property type="entry name" value="Chal_sti_synt_C"/>
    <property type="match status" value="1"/>
</dbReference>
<evidence type="ECO:0000259" key="4">
    <source>
        <dbReference type="Pfam" id="PF00195"/>
    </source>
</evidence>
<name>A0A8E6EX75_9BACT</name>
<dbReference type="EMBL" id="CP074694">
    <property type="protein sequence ID" value="QVL34582.1"/>
    <property type="molecule type" value="Genomic_DNA"/>
</dbReference>
<dbReference type="InterPro" id="IPR012328">
    <property type="entry name" value="Chalcone/stilbene_synt_C"/>
</dbReference>
<dbReference type="AlphaFoldDB" id="A0A8E6EX75"/>
<accession>A0A8E6EX75</accession>
<dbReference type="KEGG" id="tsph:KIH39_11940"/>
<sequence>MSFQLCGLGISGTPYPLSQEKASSLAQAINNRRPDTDGWIQDIYRHAGIQKRTICVSEAVVRDIEQGTRETGSPFLLKGPEDFHGPSTAQRMKVYWEIAAPMSLAAAKEALSDARVEPEEITHLVLVTCTGFRSPGLDCWLIEQLKLNSDVARTQVGFMGCQGAFNGLRVAKAFTGSDPKAVVLMVAVEVCSVHYHYGREMRRLVGNALFADGAAALVGRSPAAGIGSNWELKTTGSCMLPDSEDAMSWSIGDYGFEMELSPKIPNMIAKYLTGWLESWLKSQHLNQADIRSWAIHPGGPKILNGICEVLGLGEDEIAVSREVLSQYGNMSSATVLFLLRLHRLRNAPRPCLALGFGPGMFVESMLWV</sequence>
<comment type="similarity">
    <text evidence="1">Belongs to the thiolase-like superfamily. Chalcone/stilbene synthases family.</text>
</comment>
<dbReference type="InterPro" id="IPR011141">
    <property type="entry name" value="Polyketide_synthase_type-III"/>
</dbReference>
<organism evidence="6 7">
    <name type="scientific">Telmatocola sphagniphila</name>
    <dbReference type="NCBI Taxonomy" id="1123043"/>
    <lineage>
        <taxon>Bacteria</taxon>
        <taxon>Pseudomonadati</taxon>
        <taxon>Planctomycetota</taxon>
        <taxon>Planctomycetia</taxon>
        <taxon>Gemmatales</taxon>
        <taxon>Gemmataceae</taxon>
    </lineage>
</organism>
<dbReference type="Pfam" id="PF00195">
    <property type="entry name" value="Chal_sti_synt_N"/>
    <property type="match status" value="1"/>
</dbReference>
<dbReference type="PIRSF" id="PIRSF000451">
    <property type="entry name" value="PKS_III"/>
    <property type="match status" value="1"/>
</dbReference>
<dbReference type="GO" id="GO:0030639">
    <property type="term" value="P:polyketide biosynthetic process"/>
    <property type="evidence" value="ECO:0007669"/>
    <property type="project" value="TreeGrafter"/>
</dbReference>
<feature type="domain" description="Chalcone/stilbene synthase C-terminal" evidence="5">
    <location>
        <begin position="232"/>
        <end position="366"/>
    </location>
</feature>